<feature type="signal peptide" evidence="2">
    <location>
        <begin position="1"/>
        <end position="20"/>
    </location>
</feature>
<evidence type="ECO:0000256" key="1">
    <source>
        <dbReference type="SAM" id="MobiDB-lite"/>
    </source>
</evidence>
<gene>
    <name evidence="3" type="ORF">GCM10017620_07100</name>
</gene>
<proteinExistence type="predicted"/>
<evidence type="ECO:0000313" key="3">
    <source>
        <dbReference type="EMBL" id="GLK47737.1"/>
    </source>
</evidence>
<dbReference type="PROSITE" id="PS51257">
    <property type="entry name" value="PROKAR_LIPOPROTEIN"/>
    <property type="match status" value="1"/>
</dbReference>
<organism evidence="3 4">
    <name type="scientific">Brevundimonas intermedia</name>
    <dbReference type="NCBI Taxonomy" id="74315"/>
    <lineage>
        <taxon>Bacteria</taxon>
        <taxon>Pseudomonadati</taxon>
        <taxon>Pseudomonadota</taxon>
        <taxon>Alphaproteobacteria</taxon>
        <taxon>Caulobacterales</taxon>
        <taxon>Caulobacteraceae</taxon>
        <taxon>Brevundimonas</taxon>
    </lineage>
</organism>
<evidence type="ECO:0008006" key="5">
    <source>
        <dbReference type="Google" id="ProtNLM"/>
    </source>
</evidence>
<keyword evidence="4" id="KW-1185">Reference proteome</keyword>
<reference evidence="3" key="1">
    <citation type="journal article" date="2014" name="Int. J. Syst. Evol. Microbiol.">
        <title>Complete genome of a new Firmicutes species belonging to the dominant human colonic microbiota ('Ruminococcus bicirculans') reveals two chromosomes and a selective capacity to utilize plant glucans.</title>
        <authorList>
            <consortium name="NISC Comparative Sequencing Program"/>
            <person name="Wegmann U."/>
            <person name="Louis P."/>
            <person name="Goesmann A."/>
            <person name="Henrissat B."/>
            <person name="Duncan S.H."/>
            <person name="Flint H.J."/>
        </authorList>
    </citation>
    <scope>NUCLEOTIDE SEQUENCE</scope>
    <source>
        <strain evidence="3">VKM B-1499</strain>
    </source>
</reference>
<protein>
    <recommendedName>
        <fullName evidence="5">Lipoprotein</fullName>
    </recommendedName>
</protein>
<keyword evidence="2" id="KW-0732">Signal</keyword>
<evidence type="ECO:0000256" key="2">
    <source>
        <dbReference type="SAM" id="SignalP"/>
    </source>
</evidence>
<comment type="caution">
    <text evidence="3">The sequence shown here is derived from an EMBL/GenBank/DDBJ whole genome shotgun (WGS) entry which is preliminary data.</text>
</comment>
<dbReference type="Proteomes" id="UP001143509">
    <property type="component" value="Unassembled WGS sequence"/>
</dbReference>
<name>A0ABQ5T4R1_9CAUL</name>
<dbReference type="EMBL" id="BSFD01000002">
    <property type="protein sequence ID" value="GLK47737.1"/>
    <property type="molecule type" value="Genomic_DNA"/>
</dbReference>
<sequence length="63" mass="6351">MTYRSLLLASLLLLGACAHRGDPALPTCDGSARRPANPHGSVLTPAAERPAKPVASPDTGGCA</sequence>
<feature type="region of interest" description="Disordered" evidence="1">
    <location>
        <begin position="25"/>
        <end position="63"/>
    </location>
</feature>
<accession>A0ABQ5T4R1</accession>
<evidence type="ECO:0000313" key="4">
    <source>
        <dbReference type="Proteomes" id="UP001143509"/>
    </source>
</evidence>
<feature type="chain" id="PRO_5045791806" description="Lipoprotein" evidence="2">
    <location>
        <begin position="21"/>
        <end position="63"/>
    </location>
</feature>
<reference evidence="3" key="2">
    <citation type="submission" date="2023-01" db="EMBL/GenBank/DDBJ databases">
        <authorList>
            <person name="Sun Q."/>
            <person name="Evtushenko L."/>
        </authorList>
    </citation>
    <scope>NUCLEOTIDE SEQUENCE</scope>
    <source>
        <strain evidence="3">VKM B-1499</strain>
    </source>
</reference>